<proteinExistence type="predicted"/>
<sequence length="242" mass="26596">MFLSGVASTEGHSPPTGSVHDVTKLVLPPEKGRNPRVHEFAQQQPQPHASERPAAMPRTLRSMAWIFAVRHLPVALVWAHPHPVDTAVGASELKSSARESAGAISHTSIAISDWRHLHSGLWTLAVPCVDAYQNAVRGCGLSELTLDTGRKSIIFRKALWSSISLRRDLNPSLVSRPIPNGRLRFTRRLARLSPCAFSDGFSFSHIGQICRYYITRSSGVKINLAACYGLQQSSIDDTEMNI</sequence>
<evidence type="ECO:0000313" key="3">
    <source>
        <dbReference type="Proteomes" id="UP000077202"/>
    </source>
</evidence>
<feature type="compositionally biased region" description="Polar residues" evidence="1">
    <location>
        <begin position="1"/>
        <end position="11"/>
    </location>
</feature>
<gene>
    <name evidence="2" type="ORF">AXG93_4079s1110</name>
</gene>
<comment type="caution">
    <text evidence="2">The sequence shown here is derived from an EMBL/GenBank/DDBJ whole genome shotgun (WGS) entry which is preliminary data.</text>
</comment>
<dbReference type="Proteomes" id="UP000077202">
    <property type="component" value="Unassembled WGS sequence"/>
</dbReference>
<keyword evidence="3" id="KW-1185">Reference proteome</keyword>
<accession>A0A176VUQ4</accession>
<evidence type="ECO:0000313" key="2">
    <source>
        <dbReference type="EMBL" id="OAE24022.1"/>
    </source>
</evidence>
<reference evidence="2" key="1">
    <citation type="submission" date="2016-03" db="EMBL/GenBank/DDBJ databases">
        <title>Mechanisms controlling the formation of the plant cell surface in tip-growing cells are functionally conserved among land plants.</title>
        <authorList>
            <person name="Honkanen S."/>
            <person name="Jones V.A."/>
            <person name="Morieri G."/>
            <person name="Champion C."/>
            <person name="Hetherington A.J."/>
            <person name="Kelly S."/>
            <person name="Saint-Marcoux D."/>
            <person name="Proust H."/>
            <person name="Prescott H."/>
            <person name="Dolan L."/>
        </authorList>
    </citation>
    <scope>NUCLEOTIDE SEQUENCE [LARGE SCALE GENOMIC DNA]</scope>
    <source>
        <tissue evidence="2">Whole gametophyte</tissue>
    </source>
</reference>
<dbReference type="AlphaFoldDB" id="A0A176VUQ4"/>
<name>A0A176VUQ4_MARPO</name>
<protein>
    <submittedName>
        <fullName evidence="2">Uncharacterized protein</fullName>
    </submittedName>
</protein>
<evidence type="ECO:0000256" key="1">
    <source>
        <dbReference type="SAM" id="MobiDB-lite"/>
    </source>
</evidence>
<feature type="region of interest" description="Disordered" evidence="1">
    <location>
        <begin position="1"/>
        <end position="22"/>
    </location>
</feature>
<dbReference type="EMBL" id="LVLJ01002688">
    <property type="protein sequence ID" value="OAE24022.1"/>
    <property type="molecule type" value="Genomic_DNA"/>
</dbReference>
<organism evidence="2 3">
    <name type="scientific">Marchantia polymorpha subsp. ruderalis</name>
    <dbReference type="NCBI Taxonomy" id="1480154"/>
    <lineage>
        <taxon>Eukaryota</taxon>
        <taxon>Viridiplantae</taxon>
        <taxon>Streptophyta</taxon>
        <taxon>Embryophyta</taxon>
        <taxon>Marchantiophyta</taxon>
        <taxon>Marchantiopsida</taxon>
        <taxon>Marchantiidae</taxon>
        <taxon>Marchantiales</taxon>
        <taxon>Marchantiaceae</taxon>
        <taxon>Marchantia</taxon>
    </lineage>
</organism>